<evidence type="ECO:0000256" key="1">
    <source>
        <dbReference type="ARBA" id="ARBA00004123"/>
    </source>
</evidence>
<dbReference type="EMBL" id="KE525348">
    <property type="protein sequence ID" value="KFB50376.1"/>
    <property type="molecule type" value="Genomic_DNA"/>
</dbReference>
<evidence type="ECO:0000256" key="3">
    <source>
        <dbReference type="SAM" id="MobiDB-lite"/>
    </source>
</evidence>
<proteinExistence type="predicted"/>
<dbReference type="Pfam" id="PF11976">
    <property type="entry name" value="Rad60-SLD"/>
    <property type="match status" value="1"/>
</dbReference>
<dbReference type="VEuPathDB" id="VectorBase:ASIC018650"/>
<evidence type="ECO:0000313" key="5">
    <source>
        <dbReference type="EMBL" id="KFB50376.1"/>
    </source>
</evidence>
<dbReference type="GO" id="GO:0005634">
    <property type="term" value="C:nucleus"/>
    <property type="evidence" value="ECO:0007669"/>
    <property type="project" value="UniProtKB-SubCell"/>
</dbReference>
<keyword evidence="7" id="KW-1185">Reference proteome</keyword>
<dbReference type="EnsemblMetazoa" id="ASIC018650-RA">
    <property type="protein sequence ID" value="ASIC018650-PA"/>
    <property type="gene ID" value="ASIC018650"/>
</dbReference>
<organism evidence="5">
    <name type="scientific">Anopheles sinensis</name>
    <name type="common">Mosquito</name>
    <dbReference type="NCBI Taxonomy" id="74873"/>
    <lineage>
        <taxon>Eukaryota</taxon>
        <taxon>Metazoa</taxon>
        <taxon>Ecdysozoa</taxon>
        <taxon>Arthropoda</taxon>
        <taxon>Hexapoda</taxon>
        <taxon>Insecta</taxon>
        <taxon>Pterygota</taxon>
        <taxon>Neoptera</taxon>
        <taxon>Endopterygota</taxon>
        <taxon>Diptera</taxon>
        <taxon>Nematocera</taxon>
        <taxon>Culicoidea</taxon>
        <taxon>Culicidae</taxon>
        <taxon>Anophelinae</taxon>
        <taxon>Anopheles</taxon>
    </lineage>
</organism>
<name>A0A084WJI2_ANOSI</name>
<dbReference type="AlphaFoldDB" id="A0A084WJI2"/>
<dbReference type="OrthoDB" id="442921at2759"/>
<dbReference type="PANTHER" id="PTHR47187:SF1">
    <property type="entry name" value="NFATC2-INTERACTING PROTEIN"/>
    <property type="match status" value="1"/>
</dbReference>
<sequence length="320" mass="34886">MAEAKRNRQKKPKEKTKKVTKQRANVTRAPASVPPSAATVSPIAVSVPSTAVSVPPGGGVIPSNNVPATSSAVATPFVAPSIPITTAPSPAPAPITLDDDGPFNVPVPTSTTSGQDMAVIDVDALPNVITLDSDDECTVSESLRDEADNSFESENYEMRIKIKWANRIETFTLRKHQKFGDLIEKLATKEKADTKSILLNLNDRIIYADDTPDSIGYKTFQFISGRVLRDKAPMMQKAAAPSNVNSISLKVQLANRKAPLRLQMDKNQTMIVLVIKCAEELKCKPEDIKLYFDGDLVDNGSKPEDLELEGDELLDIRFVR</sequence>
<evidence type="ECO:0000259" key="4">
    <source>
        <dbReference type="Pfam" id="PF11976"/>
    </source>
</evidence>
<reference evidence="6" key="2">
    <citation type="submission" date="2020-05" db="UniProtKB">
        <authorList>
            <consortium name="EnsemblMetazoa"/>
        </authorList>
    </citation>
    <scope>IDENTIFICATION</scope>
</reference>
<feature type="compositionally biased region" description="Basic residues" evidence="3">
    <location>
        <begin position="7"/>
        <end position="21"/>
    </location>
</feature>
<evidence type="ECO:0000313" key="7">
    <source>
        <dbReference type="Proteomes" id="UP000030765"/>
    </source>
</evidence>
<feature type="compositionally biased region" description="Low complexity" evidence="3">
    <location>
        <begin position="29"/>
        <end position="40"/>
    </location>
</feature>
<evidence type="ECO:0000313" key="6">
    <source>
        <dbReference type="EnsemblMetazoa" id="ASIC018650-PA"/>
    </source>
</evidence>
<dbReference type="InterPro" id="IPR022617">
    <property type="entry name" value="Rad60/SUMO-like_dom"/>
</dbReference>
<feature type="domain" description="Rad60/SUMO-like" evidence="4">
    <location>
        <begin position="247"/>
        <end position="317"/>
    </location>
</feature>
<dbReference type="PANTHER" id="PTHR47187">
    <property type="entry name" value="NFATC2-INTERACTING PROTEIN"/>
    <property type="match status" value="1"/>
</dbReference>
<dbReference type="Proteomes" id="UP000030765">
    <property type="component" value="Unassembled WGS sequence"/>
</dbReference>
<keyword evidence="2" id="KW-0539">Nucleus</keyword>
<reference evidence="5 7" key="1">
    <citation type="journal article" date="2014" name="BMC Genomics">
        <title>Genome sequence of Anopheles sinensis provides insight into genetics basis of mosquito competence for malaria parasites.</title>
        <authorList>
            <person name="Zhou D."/>
            <person name="Zhang D."/>
            <person name="Ding G."/>
            <person name="Shi L."/>
            <person name="Hou Q."/>
            <person name="Ye Y."/>
            <person name="Xu Y."/>
            <person name="Zhou H."/>
            <person name="Xiong C."/>
            <person name="Li S."/>
            <person name="Yu J."/>
            <person name="Hong S."/>
            <person name="Yu X."/>
            <person name="Zou P."/>
            <person name="Chen C."/>
            <person name="Chang X."/>
            <person name="Wang W."/>
            <person name="Lv Y."/>
            <person name="Sun Y."/>
            <person name="Ma L."/>
            <person name="Shen B."/>
            <person name="Zhu C."/>
        </authorList>
    </citation>
    <scope>NUCLEOTIDE SEQUENCE [LARGE SCALE GENOMIC DNA]</scope>
</reference>
<feature type="region of interest" description="Disordered" evidence="3">
    <location>
        <begin position="1"/>
        <end position="40"/>
    </location>
</feature>
<gene>
    <name evidence="5" type="ORF">ZHAS_00018650</name>
</gene>
<dbReference type="OMA" id="CINISPE"/>
<accession>A0A084WJI2</accession>
<protein>
    <submittedName>
        <fullName evidence="5">AGAP005272-PA-like protein</fullName>
    </submittedName>
    <submittedName>
        <fullName evidence="6">Rad60-SLD domain-containing protein</fullName>
    </submittedName>
</protein>
<dbReference type="EMBL" id="ATLV01024035">
    <property type="status" value="NOT_ANNOTATED_CDS"/>
    <property type="molecule type" value="Genomic_DNA"/>
</dbReference>
<dbReference type="Gene3D" id="3.10.20.90">
    <property type="entry name" value="Phosphatidylinositol 3-kinase Catalytic Subunit, Chain A, domain 1"/>
    <property type="match status" value="2"/>
</dbReference>
<comment type="subcellular location">
    <subcellularLocation>
        <location evidence="1">Nucleus</location>
    </subcellularLocation>
</comment>
<dbReference type="STRING" id="74873.A0A084WJI2"/>
<dbReference type="InterPro" id="IPR052324">
    <property type="entry name" value="NFATC2-Int_DNA_Repair"/>
</dbReference>
<dbReference type="VEuPathDB" id="VectorBase:ASIS010047"/>
<dbReference type="GO" id="GO:0045944">
    <property type="term" value="P:positive regulation of transcription by RNA polymerase II"/>
    <property type="evidence" value="ECO:0007669"/>
    <property type="project" value="TreeGrafter"/>
</dbReference>
<dbReference type="CDD" id="cd01763">
    <property type="entry name" value="Ubl_SUMO_like"/>
    <property type="match status" value="1"/>
</dbReference>
<dbReference type="InterPro" id="IPR029071">
    <property type="entry name" value="Ubiquitin-like_domsf"/>
</dbReference>
<evidence type="ECO:0000256" key="2">
    <source>
        <dbReference type="ARBA" id="ARBA00023242"/>
    </source>
</evidence>
<dbReference type="SUPFAM" id="SSF54236">
    <property type="entry name" value="Ubiquitin-like"/>
    <property type="match status" value="2"/>
</dbReference>